<organism evidence="2 3">
    <name type="scientific">Flavisolibacter ginsenosidimutans</name>
    <dbReference type="NCBI Taxonomy" id="661481"/>
    <lineage>
        <taxon>Bacteria</taxon>
        <taxon>Pseudomonadati</taxon>
        <taxon>Bacteroidota</taxon>
        <taxon>Chitinophagia</taxon>
        <taxon>Chitinophagales</taxon>
        <taxon>Chitinophagaceae</taxon>
        <taxon>Flavisolibacter</taxon>
    </lineage>
</organism>
<evidence type="ECO:0000256" key="1">
    <source>
        <dbReference type="ARBA" id="ARBA00006484"/>
    </source>
</evidence>
<proteinExistence type="inferred from homology"/>
<accession>A0A5B8UE26</accession>
<sequence>MNVKELLNLKGKVILVTGGAGNYGKCIAEGLAEAGATVIIASRNKENIDVVANDFKKVGLDVHGMQVDQGNHESVLNLKAQIKEKFGKLDGFVNNAVSRPMKSYYAPIEQFAESMQVNATGMMDILREMADLIIQNGEGGSIINISSMMGMFGPDVSNYEGTDMNKDLPPDYFFHNAGLINLTRFLAQQFAGKNLRVNCISPGGLFNNQPERFLENYTKKVPLRRMANNDDIKGLVVLLSSKAGTYINGENILMDGGLNA</sequence>
<dbReference type="SUPFAM" id="SSF51735">
    <property type="entry name" value="NAD(P)-binding Rossmann-fold domains"/>
    <property type="match status" value="1"/>
</dbReference>
<dbReference type="OrthoDB" id="9788235at2"/>
<dbReference type="Proteomes" id="UP000321204">
    <property type="component" value="Chromosome"/>
</dbReference>
<dbReference type="PANTHER" id="PTHR42760">
    <property type="entry name" value="SHORT-CHAIN DEHYDROGENASES/REDUCTASES FAMILY MEMBER"/>
    <property type="match status" value="1"/>
</dbReference>
<dbReference type="AlphaFoldDB" id="A0A5B8UE26"/>
<dbReference type="InterPro" id="IPR036291">
    <property type="entry name" value="NAD(P)-bd_dom_sf"/>
</dbReference>
<dbReference type="Pfam" id="PF13561">
    <property type="entry name" value="adh_short_C2"/>
    <property type="match status" value="1"/>
</dbReference>
<name>A0A5B8UE26_9BACT</name>
<evidence type="ECO:0000313" key="2">
    <source>
        <dbReference type="EMBL" id="QEC54379.1"/>
    </source>
</evidence>
<dbReference type="GO" id="GO:0016616">
    <property type="term" value="F:oxidoreductase activity, acting on the CH-OH group of donors, NAD or NADP as acceptor"/>
    <property type="evidence" value="ECO:0007669"/>
    <property type="project" value="TreeGrafter"/>
</dbReference>
<dbReference type="PRINTS" id="PR00080">
    <property type="entry name" value="SDRFAMILY"/>
</dbReference>
<dbReference type="PRINTS" id="PR00081">
    <property type="entry name" value="GDHRDH"/>
</dbReference>
<protein>
    <submittedName>
        <fullName evidence="2">SDR family oxidoreductase</fullName>
    </submittedName>
</protein>
<gene>
    <name evidence="2" type="ORF">FSB75_00155</name>
</gene>
<dbReference type="InterPro" id="IPR002347">
    <property type="entry name" value="SDR_fam"/>
</dbReference>
<dbReference type="RefSeq" id="WP_146781250.1">
    <property type="nucleotide sequence ID" value="NZ_BAABIO010000006.1"/>
</dbReference>
<comment type="similarity">
    <text evidence="1">Belongs to the short-chain dehydrogenases/reductases (SDR) family.</text>
</comment>
<dbReference type="Gene3D" id="3.40.50.720">
    <property type="entry name" value="NAD(P)-binding Rossmann-like Domain"/>
    <property type="match status" value="1"/>
</dbReference>
<dbReference type="KEGG" id="fgg:FSB75_00155"/>
<dbReference type="EMBL" id="CP042433">
    <property type="protein sequence ID" value="QEC54379.1"/>
    <property type="molecule type" value="Genomic_DNA"/>
</dbReference>
<evidence type="ECO:0000313" key="3">
    <source>
        <dbReference type="Proteomes" id="UP000321204"/>
    </source>
</evidence>
<reference evidence="2 3" key="1">
    <citation type="journal article" date="2015" name="Int. J. Syst. Evol. Microbiol.">
        <title>Flavisolibacter ginsenosidimutans sp. nov., with ginsenoside-converting activity isolated from soil used for cultivating ginseng.</title>
        <authorList>
            <person name="Zhao Y."/>
            <person name="Liu Q."/>
            <person name="Kang M.S."/>
            <person name="Jin F."/>
            <person name="Yu H."/>
            <person name="Im W.T."/>
        </authorList>
    </citation>
    <scope>NUCLEOTIDE SEQUENCE [LARGE SCALE GENOMIC DNA]</scope>
    <source>
        <strain evidence="2 3">Gsoil 636</strain>
    </source>
</reference>
<keyword evidence="3" id="KW-1185">Reference proteome</keyword>